<dbReference type="Proteomes" id="UP000246410">
    <property type="component" value="Unassembled WGS sequence"/>
</dbReference>
<dbReference type="InterPro" id="IPR036390">
    <property type="entry name" value="WH_DNA-bd_sf"/>
</dbReference>
<organism evidence="2 3">
    <name type="scientific">Nocardia neocaledoniensis</name>
    <dbReference type="NCBI Taxonomy" id="236511"/>
    <lineage>
        <taxon>Bacteria</taxon>
        <taxon>Bacillati</taxon>
        <taxon>Actinomycetota</taxon>
        <taxon>Actinomycetes</taxon>
        <taxon>Mycobacteriales</taxon>
        <taxon>Nocardiaceae</taxon>
        <taxon>Nocardia</taxon>
    </lineage>
</organism>
<accession>A0A317NQK2</accession>
<dbReference type="GO" id="GO:0003700">
    <property type="term" value="F:DNA-binding transcription factor activity"/>
    <property type="evidence" value="ECO:0007669"/>
    <property type="project" value="InterPro"/>
</dbReference>
<sequence>MADELNLGVLLFVPYREMERRVLVALGEAGFADLTQAQARLVARLGPEGSRLTELAAQAQVTKQTAGVLVDQLVRAGYLRREPDPSDGRARLLRLAEKGQRAVEVANRAAAQVESEWVDHLGARGARELRKALTALRAVTDPYA</sequence>
<evidence type="ECO:0000259" key="1">
    <source>
        <dbReference type="PROSITE" id="PS50995"/>
    </source>
</evidence>
<dbReference type="PANTHER" id="PTHR33164">
    <property type="entry name" value="TRANSCRIPTIONAL REGULATOR, MARR FAMILY"/>
    <property type="match status" value="1"/>
</dbReference>
<dbReference type="Gene3D" id="1.10.10.10">
    <property type="entry name" value="Winged helix-like DNA-binding domain superfamily/Winged helix DNA-binding domain"/>
    <property type="match status" value="1"/>
</dbReference>
<dbReference type="InterPro" id="IPR000835">
    <property type="entry name" value="HTH_MarR-typ"/>
</dbReference>
<reference evidence="2 3" key="1">
    <citation type="submission" date="2018-05" db="EMBL/GenBank/DDBJ databases">
        <title>Genomic Encyclopedia of Type Strains, Phase IV (KMG-IV): sequencing the most valuable type-strain genomes for metagenomic binning, comparative biology and taxonomic classification.</title>
        <authorList>
            <person name="Goeker M."/>
        </authorList>
    </citation>
    <scope>NUCLEOTIDE SEQUENCE [LARGE SCALE GENOMIC DNA]</scope>
    <source>
        <strain evidence="2 3">DSM 44717</strain>
    </source>
</reference>
<dbReference type="SMART" id="SM00347">
    <property type="entry name" value="HTH_MARR"/>
    <property type="match status" value="1"/>
</dbReference>
<keyword evidence="2" id="KW-0238">DNA-binding</keyword>
<evidence type="ECO:0000313" key="2">
    <source>
        <dbReference type="EMBL" id="PWV75948.1"/>
    </source>
</evidence>
<dbReference type="Pfam" id="PF12802">
    <property type="entry name" value="MarR_2"/>
    <property type="match status" value="1"/>
</dbReference>
<dbReference type="PANTHER" id="PTHR33164:SF99">
    <property type="entry name" value="MARR FAMILY REGULATORY PROTEIN"/>
    <property type="match status" value="1"/>
</dbReference>
<dbReference type="InterPro" id="IPR039422">
    <property type="entry name" value="MarR/SlyA-like"/>
</dbReference>
<feature type="domain" description="HTH marR-type" evidence="1">
    <location>
        <begin position="1"/>
        <end position="141"/>
    </location>
</feature>
<keyword evidence="3" id="KW-1185">Reference proteome</keyword>
<proteinExistence type="predicted"/>
<dbReference type="InterPro" id="IPR036388">
    <property type="entry name" value="WH-like_DNA-bd_sf"/>
</dbReference>
<dbReference type="EMBL" id="QGTL01000004">
    <property type="protein sequence ID" value="PWV75948.1"/>
    <property type="molecule type" value="Genomic_DNA"/>
</dbReference>
<dbReference type="GO" id="GO:0003677">
    <property type="term" value="F:DNA binding"/>
    <property type="evidence" value="ECO:0007669"/>
    <property type="project" value="UniProtKB-KW"/>
</dbReference>
<dbReference type="PROSITE" id="PS50995">
    <property type="entry name" value="HTH_MARR_2"/>
    <property type="match status" value="1"/>
</dbReference>
<gene>
    <name evidence="2" type="ORF">DFR69_10449</name>
</gene>
<protein>
    <submittedName>
        <fullName evidence="2">DNA-binding MarR family transcriptional regulator</fullName>
    </submittedName>
</protein>
<comment type="caution">
    <text evidence="2">The sequence shown here is derived from an EMBL/GenBank/DDBJ whole genome shotgun (WGS) entry which is preliminary data.</text>
</comment>
<evidence type="ECO:0000313" key="3">
    <source>
        <dbReference type="Proteomes" id="UP000246410"/>
    </source>
</evidence>
<dbReference type="GO" id="GO:0006950">
    <property type="term" value="P:response to stress"/>
    <property type="evidence" value="ECO:0007669"/>
    <property type="project" value="TreeGrafter"/>
</dbReference>
<dbReference type="RefSeq" id="WP_110037638.1">
    <property type="nucleotide sequence ID" value="NZ_QGTL01000004.1"/>
</dbReference>
<dbReference type="AlphaFoldDB" id="A0A317NQK2"/>
<dbReference type="SUPFAM" id="SSF46785">
    <property type="entry name" value="Winged helix' DNA-binding domain"/>
    <property type="match status" value="1"/>
</dbReference>
<name>A0A317NQK2_9NOCA</name>